<accession>A0A9J6QR74</accession>
<keyword evidence="3" id="KW-1185">Reference proteome</keyword>
<evidence type="ECO:0000313" key="2">
    <source>
        <dbReference type="EMBL" id="MCU7377892.1"/>
    </source>
</evidence>
<sequence length="127" mass="13840">MEIMKIVAIAIGGVIMAAVVKNFKPEFSIYVVLATVIIIFLMALDKLTTVFQFLGTVYGEMTYGKNFFPIIIKVLVVAYLADFTAQLCKDAGESAIAGKVELAGKIVIFYLSMPILLAILELINSVL</sequence>
<feature type="transmembrane region" description="Helical" evidence="1">
    <location>
        <begin position="27"/>
        <end position="45"/>
    </location>
</feature>
<dbReference type="AlphaFoldDB" id="A0A9J6QR74"/>
<gene>
    <name evidence="2" type="ORF">OBO34_05945</name>
</gene>
<protein>
    <submittedName>
        <fullName evidence="2">Stage III sporulation protein AD</fullName>
    </submittedName>
</protein>
<keyword evidence="1" id="KW-0472">Membrane</keyword>
<feature type="transmembrane region" description="Helical" evidence="1">
    <location>
        <begin position="107"/>
        <end position="126"/>
    </location>
</feature>
<reference evidence="2" key="1">
    <citation type="submission" date="2022-09" db="EMBL/GenBank/DDBJ databases">
        <title>Culturomic study of gut microbiota in children with autism spectrum disorder.</title>
        <authorList>
            <person name="Efimov B.A."/>
            <person name="Chaplin A.V."/>
            <person name="Sokolova S.R."/>
            <person name="Pikina A.P."/>
            <person name="Korzhanova M."/>
            <person name="Belova V."/>
            <person name="Korostin D."/>
        </authorList>
    </citation>
    <scope>NUCLEOTIDE SEQUENCE</scope>
    <source>
        <strain evidence="2">ASD5510</strain>
    </source>
</reference>
<dbReference type="Proteomes" id="UP001065549">
    <property type="component" value="Unassembled WGS sequence"/>
</dbReference>
<keyword evidence="1" id="KW-1133">Transmembrane helix</keyword>
<dbReference type="InterPro" id="IPR025664">
    <property type="entry name" value="Spore_III_AC/AD"/>
</dbReference>
<proteinExistence type="predicted"/>
<dbReference type="Pfam" id="PF06686">
    <property type="entry name" value="SpoIIIAC"/>
    <property type="match status" value="2"/>
</dbReference>
<evidence type="ECO:0000256" key="1">
    <source>
        <dbReference type="SAM" id="Phobius"/>
    </source>
</evidence>
<keyword evidence="1" id="KW-0812">Transmembrane</keyword>
<evidence type="ECO:0000313" key="3">
    <source>
        <dbReference type="Proteomes" id="UP001065549"/>
    </source>
</evidence>
<organism evidence="2 3">
    <name type="scientific">Hominibacterium faecale</name>
    <dbReference type="NCBI Taxonomy" id="2839743"/>
    <lineage>
        <taxon>Bacteria</taxon>
        <taxon>Bacillati</taxon>
        <taxon>Bacillota</taxon>
        <taxon>Clostridia</taxon>
        <taxon>Peptostreptococcales</taxon>
        <taxon>Anaerovoracaceae</taxon>
        <taxon>Hominibacterium</taxon>
    </lineage>
</organism>
<name>A0A9J6QR74_9FIRM</name>
<comment type="caution">
    <text evidence="2">The sequence shown here is derived from an EMBL/GenBank/DDBJ whole genome shotgun (WGS) entry which is preliminary data.</text>
</comment>
<dbReference type="RefSeq" id="WP_148395173.1">
    <property type="nucleotide sequence ID" value="NZ_JAJAGH010000006.1"/>
</dbReference>
<feature type="transmembrane region" description="Helical" evidence="1">
    <location>
        <begin position="66"/>
        <end position="87"/>
    </location>
</feature>
<dbReference type="EMBL" id="JAOSHN010000002">
    <property type="protein sequence ID" value="MCU7377892.1"/>
    <property type="molecule type" value="Genomic_DNA"/>
</dbReference>